<sequence length="515" mass="52600">MNIHALLSMHPGQSNQATSASRSDNAQTNGFMQAFSQASHTSLSHSAQADSGNPKSGSGPVSLQQIADQLQALGLSEEQLQKADMQALMEQVRQQPMLMNALQALTASLDANTGADALPGSELFQGELADSASSLAEITQRLQLISAFEESSGSTSMSDNALQKEQQTLANALEAFNDDGSEGLAQQLAALLGGIAAMQNNGTHTSSMSDNALQKEQQSLANTLEALNDDGSEGLAQQLAALLGGIAAMQNNGTHITAANGSTESSASTLFSPSLAAMRGNAQASDAASQSEAANRALSLLDGTSANNSSRISSDALLAALSSTHNSTPAPNFELPAALQASLNGGGSPAAALQNSANGLSQGAAAQGSIATPVSSPAWSQQLGQQLVQFAQRGGEQHVKLQLHPAELGPLSISLKVGEQGTQALFLSAQAQVRQVIEQAIPQLREALAEQGISLGETSVGEQRQQNGESELAEGGSNTAGQSGSTLEGGGEDTSEPTSLPPRAVAIDGRVDLYA</sequence>
<evidence type="ECO:0000256" key="3">
    <source>
        <dbReference type="ARBA" id="ARBA00022795"/>
    </source>
</evidence>
<accession>A0ABT0SP95</accession>
<feature type="compositionally biased region" description="Polar residues" evidence="4">
    <location>
        <begin position="11"/>
        <end position="25"/>
    </location>
</feature>
<feature type="region of interest" description="Disordered" evidence="4">
    <location>
        <begin position="1"/>
        <end position="25"/>
    </location>
</feature>
<evidence type="ECO:0000313" key="6">
    <source>
        <dbReference type="EMBL" id="MCL7929285.1"/>
    </source>
</evidence>
<keyword evidence="6" id="KW-0282">Flagellum</keyword>
<evidence type="ECO:0000256" key="1">
    <source>
        <dbReference type="ARBA" id="ARBA00003944"/>
    </source>
</evidence>
<evidence type="ECO:0000313" key="7">
    <source>
        <dbReference type="Proteomes" id="UP001165308"/>
    </source>
</evidence>
<feature type="compositionally biased region" description="Polar residues" evidence="4">
    <location>
        <begin position="460"/>
        <end position="469"/>
    </location>
</feature>
<evidence type="ECO:0000259" key="5">
    <source>
        <dbReference type="Pfam" id="PF02120"/>
    </source>
</evidence>
<dbReference type="PANTHER" id="PTHR37533">
    <property type="entry name" value="FLAGELLAR HOOK-LENGTH CONTROL PROTEIN"/>
    <property type="match status" value="1"/>
</dbReference>
<dbReference type="Proteomes" id="UP001165308">
    <property type="component" value="Unassembled WGS sequence"/>
</dbReference>
<dbReference type="RefSeq" id="WP_250080300.1">
    <property type="nucleotide sequence ID" value="NZ_JAMJPJ010000004.1"/>
</dbReference>
<organism evidence="6 7">
    <name type="scientific">Halomonas llamarensis</name>
    <dbReference type="NCBI Taxonomy" id="2945104"/>
    <lineage>
        <taxon>Bacteria</taxon>
        <taxon>Pseudomonadati</taxon>
        <taxon>Pseudomonadota</taxon>
        <taxon>Gammaproteobacteria</taxon>
        <taxon>Oceanospirillales</taxon>
        <taxon>Halomonadaceae</taxon>
        <taxon>Halomonas</taxon>
    </lineage>
</organism>
<dbReference type="InterPro" id="IPR038610">
    <property type="entry name" value="FliK-like_C_sf"/>
</dbReference>
<proteinExistence type="inferred from homology"/>
<name>A0ABT0SP95_9GAMM</name>
<comment type="similarity">
    <text evidence="2">Belongs to the FliK family.</text>
</comment>
<dbReference type="EMBL" id="JAMJPJ010000004">
    <property type="protein sequence ID" value="MCL7929285.1"/>
    <property type="molecule type" value="Genomic_DNA"/>
</dbReference>
<comment type="caution">
    <text evidence="6">The sequence shown here is derived from an EMBL/GenBank/DDBJ whole genome shotgun (WGS) entry which is preliminary data.</text>
</comment>
<dbReference type="PANTHER" id="PTHR37533:SF2">
    <property type="entry name" value="FLAGELLAR HOOK-LENGTH CONTROL PROTEIN"/>
    <property type="match status" value="1"/>
</dbReference>
<gene>
    <name evidence="6" type="ORF">M8006_04680</name>
</gene>
<dbReference type="CDD" id="cd17470">
    <property type="entry name" value="T3SS_Flik_C"/>
    <property type="match status" value="1"/>
</dbReference>
<feature type="domain" description="Flagellar hook-length control protein-like C-terminal" evidence="5">
    <location>
        <begin position="388"/>
        <end position="468"/>
    </location>
</feature>
<dbReference type="InterPro" id="IPR001635">
    <property type="entry name" value="Flag_hook_Flik"/>
</dbReference>
<evidence type="ECO:0000256" key="2">
    <source>
        <dbReference type="ARBA" id="ARBA00009149"/>
    </source>
</evidence>
<keyword evidence="3" id="KW-1005">Bacterial flagellum biogenesis</keyword>
<evidence type="ECO:0000256" key="4">
    <source>
        <dbReference type="SAM" id="MobiDB-lite"/>
    </source>
</evidence>
<keyword evidence="6" id="KW-0966">Cell projection</keyword>
<dbReference type="Pfam" id="PF02120">
    <property type="entry name" value="Flg_hook"/>
    <property type="match status" value="1"/>
</dbReference>
<feature type="compositionally biased region" description="Polar residues" evidence="4">
    <location>
        <begin position="476"/>
        <end position="486"/>
    </location>
</feature>
<reference evidence="6" key="1">
    <citation type="submission" date="2022-05" db="EMBL/GenBank/DDBJ databases">
        <title>Halomonas geminus sp. nov. and Halomonas llamarensis sp. nov. isolated from high-altitude salars of the Atacama Desert.</title>
        <authorList>
            <person name="Hintersatz C."/>
            <person name="Rojas L.A."/>
            <person name="Wei T.-S."/>
            <person name="Kutschke S."/>
            <person name="Lehmann F."/>
            <person name="Jain R."/>
            <person name="Pollmann K."/>
        </authorList>
    </citation>
    <scope>NUCLEOTIDE SEQUENCE</scope>
    <source>
        <strain evidence="6">ATCHA</strain>
    </source>
</reference>
<dbReference type="PRINTS" id="PR01007">
    <property type="entry name" value="FLGHOOKFLIK"/>
</dbReference>
<keyword evidence="6" id="KW-0969">Cilium</keyword>
<dbReference type="InterPro" id="IPR052563">
    <property type="entry name" value="FliK"/>
</dbReference>
<feature type="region of interest" description="Disordered" evidence="4">
    <location>
        <begin position="38"/>
        <end position="61"/>
    </location>
</feature>
<protein>
    <submittedName>
        <fullName evidence="6">Flagellar hook-length control protein FliK</fullName>
    </submittedName>
</protein>
<comment type="function">
    <text evidence="1">Controls the length of the flagellar hook.</text>
</comment>
<keyword evidence="7" id="KW-1185">Reference proteome</keyword>
<dbReference type="InterPro" id="IPR021136">
    <property type="entry name" value="Flagellar_hook_control-like_C"/>
</dbReference>
<dbReference type="Gene3D" id="3.30.750.140">
    <property type="match status" value="1"/>
</dbReference>
<feature type="region of interest" description="Disordered" evidence="4">
    <location>
        <begin position="460"/>
        <end position="515"/>
    </location>
</feature>